<comment type="subcellular location">
    <subcellularLocation>
        <location evidence="1">Cell envelope</location>
    </subcellularLocation>
</comment>
<feature type="chain" id="PRO_5046352663" evidence="4">
    <location>
        <begin position="39"/>
        <end position="407"/>
    </location>
</feature>
<dbReference type="PANTHER" id="PTHR46847:SF1">
    <property type="entry name" value="D-ALLOSE-BINDING PERIPLASMIC PROTEIN-RELATED"/>
    <property type="match status" value="1"/>
</dbReference>
<dbReference type="CDD" id="cd01536">
    <property type="entry name" value="PBP1_ABC_sugar_binding-like"/>
    <property type="match status" value="1"/>
</dbReference>
<evidence type="ECO:0000256" key="4">
    <source>
        <dbReference type="SAM" id="SignalP"/>
    </source>
</evidence>
<dbReference type="Gene3D" id="3.40.50.2300">
    <property type="match status" value="2"/>
</dbReference>
<evidence type="ECO:0000313" key="7">
    <source>
        <dbReference type="Proteomes" id="UP001237448"/>
    </source>
</evidence>
<sequence>MRSSKRSIVMRSAAMRRVVGASVAALLSSALAVSAAFAEDFHGFDPDKPTGAMLSAQQLGDMVKDAAQVSKPRNGQSFVIGFANLQRDIAFCVKVEQGLLANAKAAGIELQVADNRLDGATALANAESFLQRNVDYVVEFQTDANFGATIMQKMNDADTKVTAIDIPMPGATFFGANNPRSGFMGGSYLAQAAIAKFGLDKVKTGYLVIGELPQSGAIPAMRTGGQVAGFLASVDGFPVGQVVKIDSKNTLEESFTQMNNVLGRIPAGVPIMVTAINDQSATGMLRAVKQAGREADLLVVGMGADEVQTLVDEPAFIASVGYFPERYGNYIVPLALMQLAGKKTPDTVLVSHVMVTKANVCQYYKDQKCGTDAGFTYTFPQDKFDAHLAELRKSPDLKGFEGLIPSN</sequence>
<organism evidence="6 7">
    <name type="scientific">Labrys monachus</name>
    <dbReference type="NCBI Taxonomy" id="217067"/>
    <lineage>
        <taxon>Bacteria</taxon>
        <taxon>Pseudomonadati</taxon>
        <taxon>Pseudomonadota</taxon>
        <taxon>Alphaproteobacteria</taxon>
        <taxon>Hyphomicrobiales</taxon>
        <taxon>Xanthobacteraceae</taxon>
        <taxon>Labrys</taxon>
    </lineage>
</organism>
<proteinExistence type="inferred from homology"/>
<comment type="similarity">
    <text evidence="2">Belongs to the bacterial solute-binding protein 2 family.</text>
</comment>
<dbReference type="Proteomes" id="UP001237448">
    <property type="component" value="Unassembled WGS sequence"/>
</dbReference>
<evidence type="ECO:0000313" key="6">
    <source>
        <dbReference type="EMBL" id="MDQ0395863.1"/>
    </source>
</evidence>
<comment type="caution">
    <text evidence="6">The sequence shown here is derived from an EMBL/GenBank/DDBJ whole genome shotgun (WGS) entry which is preliminary data.</text>
</comment>
<feature type="domain" description="Periplasmic binding protein" evidence="5">
    <location>
        <begin position="80"/>
        <end position="343"/>
    </location>
</feature>
<dbReference type="PANTHER" id="PTHR46847">
    <property type="entry name" value="D-ALLOSE-BINDING PERIPLASMIC PROTEIN-RELATED"/>
    <property type="match status" value="1"/>
</dbReference>
<protein>
    <submittedName>
        <fullName evidence="6">Ribose transport system substrate-binding protein</fullName>
    </submittedName>
</protein>
<gene>
    <name evidence="6" type="ORF">J3R73_005655</name>
</gene>
<evidence type="ECO:0000259" key="5">
    <source>
        <dbReference type="Pfam" id="PF13407"/>
    </source>
</evidence>
<dbReference type="InterPro" id="IPR025997">
    <property type="entry name" value="SBP_2_dom"/>
</dbReference>
<dbReference type="RefSeq" id="WP_307435187.1">
    <property type="nucleotide sequence ID" value="NZ_JAUSVK010000001.1"/>
</dbReference>
<name>A0ABU0FMM0_9HYPH</name>
<keyword evidence="3 4" id="KW-0732">Signal</keyword>
<dbReference type="SUPFAM" id="SSF53822">
    <property type="entry name" value="Periplasmic binding protein-like I"/>
    <property type="match status" value="1"/>
</dbReference>
<dbReference type="InterPro" id="IPR028082">
    <property type="entry name" value="Peripla_BP_I"/>
</dbReference>
<accession>A0ABU0FMM0</accession>
<keyword evidence="7" id="KW-1185">Reference proteome</keyword>
<dbReference type="Pfam" id="PF13407">
    <property type="entry name" value="Peripla_BP_4"/>
    <property type="match status" value="1"/>
</dbReference>
<evidence type="ECO:0000256" key="2">
    <source>
        <dbReference type="ARBA" id="ARBA00007639"/>
    </source>
</evidence>
<feature type="signal peptide" evidence="4">
    <location>
        <begin position="1"/>
        <end position="38"/>
    </location>
</feature>
<reference evidence="6 7" key="1">
    <citation type="submission" date="2023-07" db="EMBL/GenBank/DDBJ databases">
        <title>Genomic Encyclopedia of Type Strains, Phase IV (KMG-IV): sequencing the most valuable type-strain genomes for metagenomic binning, comparative biology and taxonomic classification.</title>
        <authorList>
            <person name="Goeker M."/>
        </authorList>
    </citation>
    <scope>NUCLEOTIDE SEQUENCE [LARGE SCALE GENOMIC DNA]</scope>
    <source>
        <strain evidence="6 7">DSM 5896</strain>
    </source>
</reference>
<dbReference type="EMBL" id="JAUSVK010000001">
    <property type="protein sequence ID" value="MDQ0395863.1"/>
    <property type="molecule type" value="Genomic_DNA"/>
</dbReference>
<evidence type="ECO:0000256" key="1">
    <source>
        <dbReference type="ARBA" id="ARBA00004196"/>
    </source>
</evidence>
<evidence type="ECO:0000256" key="3">
    <source>
        <dbReference type="ARBA" id="ARBA00022729"/>
    </source>
</evidence>